<accession>A0A3A8P544</accession>
<reference evidence="2" key="1">
    <citation type="submission" date="2018-09" db="EMBL/GenBank/DDBJ databases">
        <authorList>
            <person name="Livingstone P.G."/>
            <person name="Whitworth D.E."/>
        </authorList>
    </citation>
    <scope>NUCLEOTIDE SEQUENCE [LARGE SCALE GENOMIC DNA]</scope>
    <source>
        <strain evidence="2">CA051B</strain>
    </source>
</reference>
<name>A0A3A8P544_9BACT</name>
<dbReference type="EMBL" id="RAWB01000382">
    <property type="protein sequence ID" value="RKH51636.1"/>
    <property type="molecule type" value="Genomic_DNA"/>
</dbReference>
<proteinExistence type="predicted"/>
<sequence>MPRNRGRVTTVIGALTLQGIDAIESRGARVVFLPPYSPIEPAWSKLKALPRKWRTRTCLRLGIKLALSALASRDAACWFTHRGYPVAQLG</sequence>
<evidence type="ECO:0000313" key="2">
    <source>
        <dbReference type="Proteomes" id="UP000272888"/>
    </source>
</evidence>
<comment type="caution">
    <text evidence="1">The sequence shown here is derived from an EMBL/GenBank/DDBJ whole genome shotgun (WGS) entry which is preliminary data.</text>
</comment>
<protein>
    <recommendedName>
        <fullName evidence="3">Tc1-like transposase DDE domain-containing protein</fullName>
    </recommendedName>
</protein>
<evidence type="ECO:0008006" key="3">
    <source>
        <dbReference type="Google" id="ProtNLM"/>
    </source>
</evidence>
<gene>
    <name evidence="1" type="ORF">D7V93_29030</name>
</gene>
<dbReference type="RefSeq" id="WP_120646479.1">
    <property type="nucleotide sequence ID" value="NZ_RAWB01000382.1"/>
</dbReference>
<evidence type="ECO:0000313" key="1">
    <source>
        <dbReference type="EMBL" id="RKH51636.1"/>
    </source>
</evidence>
<keyword evidence="2" id="KW-1185">Reference proteome</keyword>
<dbReference type="Proteomes" id="UP000272888">
    <property type="component" value="Unassembled WGS sequence"/>
</dbReference>
<organism evidence="1 2">
    <name type="scientific">Corallococcus llansteffanensis</name>
    <dbReference type="NCBI Taxonomy" id="2316731"/>
    <lineage>
        <taxon>Bacteria</taxon>
        <taxon>Pseudomonadati</taxon>
        <taxon>Myxococcota</taxon>
        <taxon>Myxococcia</taxon>
        <taxon>Myxococcales</taxon>
        <taxon>Cystobacterineae</taxon>
        <taxon>Myxococcaceae</taxon>
        <taxon>Corallococcus</taxon>
    </lineage>
</organism>
<dbReference type="AlphaFoldDB" id="A0A3A8P544"/>